<dbReference type="EMBL" id="CAJVQB010008769">
    <property type="protein sequence ID" value="CAG8722894.1"/>
    <property type="molecule type" value="Genomic_DNA"/>
</dbReference>
<protein>
    <submittedName>
        <fullName evidence="2">6183_t:CDS:1</fullName>
    </submittedName>
</protein>
<evidence type="ECO:0000256" key="1">
    <source>
        <dbReference type="SAM" id="MobiDB-lite"/>
    </source>
</evidence>
<reference evidence="2 3" key="1">
    <citation type="submission" date="2021-06" db="EMBL/GenBank/DDBJ databases">
        <authorList>
            <person name="Kallberg Y."/>
            <person name="Tangrot J."/>
            <person name="Rosling A."/>
        </authorList>
    </citation>
    <scope>NUCLEOTIDE SEQUENCE [LARGE SCALE GENOMIC DNA]</scope>
    <source>
        <strain evidence="2 3">120-4 pot B 10/14</strain>
    </source>
</reference>
<evidence type="ECO:0000313" key="2">
    <source>
        <dbReference type="EMBL" id="CAG8722894.1"/>
    </source>
</evidence>
<feature type="compositionally biased region" description="Basic and acidic residues" evidence="1">
    <location>
        <begin position="33"/>
        <end position="49"/>
    </location>
</feature>
<feature type="region of interest" description="Disordered" evidence="1">
    <location>
        <begin position="1"/>
        <end position="114"/>
    </location>
</feature>
<evidence type="ECO:0000313" key="3">
    <source>
        <dbReference type="Proteomes" id="UP000789901"/>
    </source>
</evidence>
<keyword evidence="3" id="KW-1185">Reference proteome</keyword>
<feature type="compositionally biased region" description="Basic and acidic residues" evidence="1">
    <location>
        <begin position="1"/>
        <end position="22"/>
    </location>
</feature>
<dbReference type="Proteomes" id="UP000789901">
    <property type="component" value="Unassembled WGS sequence"/>
</dbReference>
<proteinExistence type="predicted"/>
<accession>A0ABN7V2R4</accession>
<organism evidence="2 3">
    <name type="scientific">Gigaspora margarita</name>
    <dbReference type="NCBI Taxonomy" id="4874"/>
    <lineage>
        <taxon>Eukaryota</taxon>
        <taxon>Fungi</taxon>
        <taxon>Fungi incertae sedis</taxon>
        <taxon>Mucoromycota</taxon>
        <taxon>Glomeromycotina</taxon>
        <taxon>Glomeromycetes</taxon>
        <taxon>Diversisporales</taxon>
        <taxon>Gigasporaceae</taxon>
        <taxon>Gigaspora</taxon>
    </lineage>
</organism>
<sequence>MNKSEHKEDSSKEKFDKEKAEFGKTNAKCMGNESKENEEHKECKSGTSKERKRKFETKEENNQTWRVGNQRSRRQYSRKSSAETYDTIIKRRKSEELQNNKGAPVKLKKNNGCSKPTMQQNTANLRFLVQNKNTETDTAQHNMDEKINLFLEEQKNIFRTPLRVNSSQLQDTKEDTKAHNSSTLKINRICKGKDKEIITESSKKVLSKED</sequence>
<comment type="caution">
    <text evidence="2">The sequence shown here is derived from an EMBL/GenBank/DDBJ whole genome shotgun (WGS) entry which is preliminary data.</text>
</comment>
<name>A0ABN7V2R4_GIGMA</name>
<gene>
    <name evidence="2" type="ORF">GMARGA_LOCUS13680</name>
</gene>